<sequence length="211" mass="23545">MKKLILAAAFMMVSVAGFAQASLGIKAGYKTSLGLDQNWQSVQGLGESFRKDVSQGFNVGLMSRFGYRVYAQIEALYSYQKTAYNALDGGNVIAGETFEEHSLEVPVMFGAKLVETRNFNLRLMVGPTFCFNLGDTPADFASWDFNKRTVSFGLDCGIGVDIWVFAIDLRYKLLQQSYDYTFNSQALNTSPINAFEVSLGWKFFDTTKGRR</sequence>
<feature type="signal peptide" evidence="2">
    <location>
        <begin position="1"/>
        <end position="21"/>
    </location>
</feature>
<name>A0A9D9EFE2_9BACT</name>
<gene>
    <name evidence="4" type="ORF">IAC32_00795</name>
</gene>
<dbReference type="AlphaFoldDB" id="A0A9D9EFE2"/>
<protein>
    <submittedName>
        <fullName evidence="4">Outer membrane beta-barrel protein</fullName>
    </submittedName>
</protein>
<evidence type="ECO:0000256" key="2">
    <source>
        <dbReference type="SAM" id="SignalP"/>
    </source>
</evidence>
<feature type="chain" id="PRO_5039460359" evidence="2">
    <location>
        <begin position="22"/>
        <end position="211"/>
    </location>
</feature>
<evidence type="ECO:0000256" key="1">
    <source>
        <dbReference type="ARBA" id="ARBA00022729"/>
    </source>
</evidence>
<comment type="caution">
    <text evidence="4">The sequence shown here is derived from an EMBL/GenBank/DDBJ whole genome shotgun (WGS) entry which is preliminary data.</text>
</comment>
<evidence type="ECO:0000313" key="4">
    <source>
        <dbReference type="EMBL" id="MBO8446272.1"/>
    </source>
</evidence>
<reference evidence="4" key="1">
    <citation type="submission" date="2020-10" db="EMBL/GenBank/DDBJ databases">
        <authorList>
            <person name="Gilroy R."/>
        </authorList>
    </citation>
    <scope>NUCLEOTIDE SEQUENCE</scope>
    <source>
        <strain evidence="4">D3-1215</strain>
    </source>
</reference>
<feature type="domain" description="Outer membrane protein beta-barrel" evidence="3">
    <location>
        <begin position="6"/>
        <end position="203"/>
    </location>
</feature>
<dbReference type="Proteomes" id="UP000823637">
    <property type="component" value="Unassembled WGS sequence"/>
</dbReference>
<evidence type="ECO:0000259" key="3">
    <source>
        <dbReference type="Pfam" id="PF13505"/>
    </source>
</evidence>
<keyword evidence="1 2" id="KW-0732">Signal</keyword>
<dbReference type="InterPro" id="IPR027385">
    <property type="entry name" value="Beta-barrel_OMP"/>
</dbReference>
<dbReference type="EMBL" id="JADIMR010000010">
    <property type="protein sequence ID" value="MBO8446272.1"/>
    <property type="molecule type" value="Genomic_DNA"/>
</dbReference>
<accession>A0A9D9EFE2</accession>
<proteinExistence type="predicted"/>
<reference evidence="4" key="2">
    <citation type="journal article" date="2021" name="PeerJ">
        <title>Extensive microbial diversity within the chicken gut microbiome revealed by metagenomics and culture.</title>
        <authorList>
            <person name="Gilroy R."/>
            <person name="Ravi A."/>
            <person name="Getino M."/>
            <person name="Pursley I."/>
            <person name="Horton D.L."/>
            <person name="Alikhan N.F."/>
            <person name="Baker D."/>
            <person name="Gharbi K."/>
            <person name="Hall N."/>
            <person name="Watson M."/>
            <person name="Adriaenssens E.M."/>
            <person name="Foster-Nyarko E."/>
            <person name="Jarju S."/>
            <person name="Secka A."/>
            <person name="Antonio M."/>
            <person name="Oren A."/>
            <person name="Chaudhuri R.R."/>
            <person name="La Ragione R."/>
            <person name="Hildebrand F."/>
            <person name="Pallen M.J."/>
        </authorList>
    </citation>
    <scope>NUCLEOTIDE SEQUENCE</scope>
    <source>
        <strain evidence="4">D3-1215</strain>
    </source>
</reference>
<dbReference type="Pfam" id="PF13505">
    <property type="entry name" value="OMP_b-brl"/>
    <property type="match status" value="1"/>
</dbReference>
<organism evidence="4 5">
    <name type="scientific">Candidatus Enterocola intestinipullorum</name>
    <dbReference type="NCBI Taxonomy" id="2840783"/>
    <lineage>
        <taxon>Bacteria</taxon>
        <taxon>Pseudomonadati</taxon>
        <taxon>Bacteroidota</taxon>
        <taxon>Bacteroidia</taxon>
        <taxon>Bacteroidales</taxon>
        <taxon>Candidatus Enterocola</taxon>
    </lineage>
</organism>
<evidence type="ECO:0000313" key="5">
    <source>
        <dbReference type="Proteomes" id="UP000823637"/>
    </source>
</evidence>